<accession>A0A9P6INM6</accession>
<reference evidence="3" key="1">
    <citation type="journal article" date="2020" name="Fungal Divers.">
        <title>Resolving the Mortierellaceae phylogeny through synthesis of multi-gene phylogenetics and phylogenomics.</title>
        <authorList>
            <person name="Vandepol N."/>
            <person name="Liber J."/>
            <person name="Desiro A."/>
            <person name="Na H."/>
            <person name="Kennedy M."/>
            <person name="Barry K."/>
            <person name="Grigoriev I.V."/>
            <person name="Miller A.N."/>
            <person name="O'Donnell K."/>
            <person name="Stajich J.E."/>
            <person name="Bonito G."/>
        </authorList>
    </citation>
    <scope>NUCLEOTIDE SEQUENCE</scope>
    <source>
        <strain evidence="3">MES-2147</strain>
    </source>
</reference>
<comment type="caution">
    <text evidence="3">The sequence shown here is derived from an EMBL/GenBank/DDBJ whole genome shotgun (WGS) entry which is preliminary data.</text>
</comment>
<feature type="compositionally biased region" description="Polar residues" evidence="1">
    <location>
        <begin position="75"/>
        <end position="84"/>
    </location>
</feature>
<keyword evidence="4" id="KW-1185">Reference proteome</keyword>
<name>A0A9P6INM6_9FUNG</name>
<dbReference type="PANTHER" id="PTHR35559:SF1">
    <property type="entry name" value="CHITIN-BINDING TYPE-4 DOMAIN-CONTAINING PROTEIN"/>
    <property type="match status" value="1"/>
</dbReference>
<keyword evidence="2" id="KW-0732">Signal</keyword>
<dbReference type="EMBL" id="JAAAHW010009416">
    <property type="protein sequence ID" value="KAF9941395.1"/>
    <property type="molecule type" value="Genomic_DNA"/>
</dbReference>
<evidence type="ECO:0000313" key="4">
    <source>
        <dbReference type="Proteomes" id="UP000749646"/>
    </source>
</evidence>
<dbReference type="AlphaFoldDB" id="A0A9P6INM6"/>
<feature type="chain" id="PRO_5040127745" description="Chitin-binding type-4 domain-containing protein" evidence="2">
    <location>
        <begin position="28"/>
        <end position="252"/>
    </location>
</feature>
<dbReference type="OrthoDB" id="20029at2759"/>
<evidence type="ECO:0000313" key="3">
    <source>
        <dbReference type="EMBL" id="KAF9941395.1"/>
    </source>
</evidence>
<evidence type="ECO:0000256" key="1">
    <source>
        <dbReference type="SAM" id="MobiDB-lite"/>
    </source>
</evidence>
<organism evidence="3 4">
    <name type="scientific">Modicella reniformis</name>
    <dbReference type="NCBI Taxonomy" id="1440133"/>
    <lineage>
        <taxon>Eukaryota</taxon>
        <taxon>Fungi</taxon>
        <taxon>Fungi incertae sedis</taxon>
        <taxon>Mucoromycota</taxon>
        <taxon>Mortierellomycotina</taxon>
        <taxon>Mortierellomycetes</taxon>
        <taxon>Mortierellales</taxon>
        <taxon>Mortierellaceae</taxon>
        <taxon>Modicella</taxon>
    </lineage>
</organism>
<dbReference type="Proteomes" id="UP000749646">
    <property type="component" value="Unassembled WGS sequence"/>
</dbReference>
<feature type="signal peptide" evidence="2">
    <location>
        <begin position="1"/>
        <end position="27"/>
    </location>
</feature>
<dbReference type="PANTHER" id="PTHR35559">
    <property type="entry name" value="CHITIN-BINDING TYPE-4 DOMAIN-CONTAINING PROTEIN"/>
    <property type="match status" value="1"/>
</dbReference>
<gene>
    <name evidence="3" type="ORF">BGZ65_003878</name>
</gene>
<protein>
    <recommendedName>
        <fullName evidence="5">Chitin-binding type-4 domain-containing protein</fullName>
    </recommendedName>
</protein>
<sequence length="252" mass="27825">MIFKATSAAILVSALAVFSSYTPQVEAHSWVDCVDWRFNKPGPNQDWSDKGGKCMGYARRFPLNKAFGSLDSANPSRHYQQAGNPNKALPCSDHKHGKDIGSNETRADPPEDAYGGIWGHMTVTNVGDQLCVRWPAKNHAESNEDDTEVQINFSTNRDGKDPTQEQLLANKPILLPYKNCNRGPIPDRRACGGCFDVPKRAPGLYLMQWRWMLNPGEWYTSCADIQIGAGNVGKNLVAVKGKGKSTNHKGKH</sequence>
<evidence type="ECO:0000256" key="2">
    <source>
        <dbReference type="SAM" id="SignalP"/>
    </source>
</evidence>
<evidence type="ECO:0008006" key="5">
    <source>
        <dbReference type="Google" id="ProtNLM"/>
    </source>
</evidence>
<feature type="region of interest" description="Disordered" evidence="1">
    <location>
        <begin position="75"/>
        <end position="107"/>
    </location>
</feature>
<proteinExistence type="predicted"/>
<feature type="compositionally biased region" description="Basic and acidic residues" evidence="1">
    <location>
        <begin position="92"/>
        <end position="107"/>
    </location>
</feature>